<feature type="domain" description="Alpha-2-macroglobulin bait region" evidence="12">
    <location>
        <begin position="434"/>
        <end position="567"/>
    </location>
</feature>
<dbReference type="Pfam" id="PF21412">
    <property type="entry name" value="TEP1_CUB2"/>
    <property type="match status" value="1"/>
</dbReference>
<evidence type="ECO:0000256" key="10">
    <source>
        <dbReference type="ARBA" id="ARBA00063781"/>
    </source>
</evidence>
<dbReference type="Pfam" id="PF07677">
    <property type="entry name" value="A2M_recep"/>
    <property type="match status" value="1"/>
</dbReference>
<dbReference type="Pfam" id="PF00207">
    <property type="entry name" value="A2M"/>
    <property type="match status" value="1"/>
</dbReference>
<keyword evidence="6" id="KW-0882">Thioester bond</keyword>
<dbReference type="Gene3D" id="2.60.120.1540">
    <property type="match status" value="1"/>
</dbReference>
<dbReference type="Gene3D" id="6.20.50.160">
    <property type="match status" value="1"/>
</dbReference>
<dbReference type="PANTHER" id="PTHR11412:SF136">
    <property type="entry name" value="CD109 ANTIGEN"/>
    <property type="match status" value="1"/>
</dbReference>
<dbReference type="SUPFAM" id="SSF49410">
    <property type="entry name" value="Alpha-macroglobulin receptor domain"/>
    <property type="match status" value="1"/>
</dbReference>
<dbReference type="SMART" id="SM01361">
    <property type="entry name" value="A2M_recep"/>
    <property type="match status" value="1"/>
</dbReference>
<feature type="domain" description="Alpha-macroglobulin receptor-binding" evidence="14">
    <location>
        <begin position="1245"/>
        <end position="1335"/>
    </location>
</feature>
<evidence type="ECO:0000256" key="4">
    <source>
        <dbReference type="ARBA" id="ARBA00022859"/>
    </source>
</evidence>
<dbReference type="PROSITE" id="PS00477">
    <property type="entry name" value="ALPHA_2_MACROGLOBULIN"/>
    <property type="match status" value="1"/>
</dbReference>
<keyword evidence="3" id="KW-0732">Signal</keyword>
<comment type="similarity">
    <text evidence="1">Belongs to the protease inhibitor I39 (alpha-2-macroglobulin) family.</text>
</comment>
<dbReference type="InterPro" id="IPR008930">
    <property type="entry name" value="Terpenoid_cyclase/PrenylTrfase"/>
</dbReference>
<dbReference type="Gene3D" id="2.60.40.10">
    <property type="entry name" value="Immunoglobulins"/>
    <property type="match status" value="2"/>
</dbReference>
<dbReference type="InterPro" id="IPR002890">
    <property type="entry name" value="MG2"/>
</dbReference>
<keyword evidence="5" id="KW-0722">Serine protease inhibitor</keyword>
<evidence type="ECO:0000256" key="2">
    <source>
        <dbReference type="ARBA" id="ARBA00022690"/>
    </source>
</evidence>
<reference evidence="15" key="2">
    <citation type="submission" date="2020-05" db="UniProtKB">
        <authorList>
            <consortium name="EnsemblMetazoa"/>
        </authorList>
    </citation>
    <scope>IDENTIFICATION</scope>
    <source>
        <strain evidence="15">LVP_AGWG</strain>
    </source>
</reference>
<evidence type="ECO:0000259" key="13">
    <source>
        <dbReference type="SMART" id="SM01360"/>
    </source>
</evidence>
<dbReference type="SUPFAM" id="SSF48239">
    <property type="entry name" value="Terpenoid cyclases/Protein prenyltransferases"/>
    <property type="match status" value="1"/>
</dbReference>
<evidence type="ECO:0000256" key="11">
    <source>
        <dbReference type="ARBA" id="ARBA00078071"/>
    </source>
</evidence>
<dbReference type="Gene3D" id="2.60.40.690">
    <property type="entry name" value="Alpha-macroglobulin, receptor-binding domain"/>
    <property type="match status" value="1"/>
</dbReference>
<dbReference type="FunFam" id="2.60.40.1930:FF:000001">
    <property type="entry name" value="CD109 isoform 3"/>
    <property type="match status" value="1"/>
</dbReference>
<dbReference type="EnsemblMetazoa" id="AAEL001163-RA">
    <property type="protein sequence ID" value="AAEL001163-PA"/>
    <property type="gene ID" value="AAEL001163"/>
</dbReference>
<evidence type="ECO:0000259" key="14">
    <source>
        <dbReference type="SMART" id="SM01361"/>
    </source>
</evidence>
<comment type="function">
    <text evidence="9">Binds covalently through a thioester bond to the pathogen surface resulting in pathogen clearance.</text>
</comment>
<keyword evidence="7" id="KW-1015">Disulfide bond</keyword>
<dbReference type="InParanoid" id="A0A1S4EXZ1"/>
<dbReference type="Gene3D" id="2.60.40.1940">
    <property type="match status" value="1"/>
</dbReference>
<evidence type="ECO:0000313" key="16">
    <source>
        <dbReference type="Proteomes" id="UP000008820"/>
    </source>
</evidence>
<dbReference type="InterPro" id="IPR011626">
    <property type="entry name" value="Alpha-macroglobulin_TED"/>
</dbReference>
<dbReference type="SMART" id="SM01360">
    <property type="entry name" value="A2M"/>
    <property type="match status" value="1"/>
</dbReference>
<dbReference type="InterPro" id="IPR019742">
    <property type="entry name" value="MacrogloblnA2_CS"/>
</dbReference>
<evidence type="ECO:0000256" key="6">
    <source>
        <dbReference type="ARBA" id="ARBA00022966"/>
    </source>
</evidence>
<accession>A0A1S4EXZ1</accession>
<name>A0A1S4EXZ1_AEDAE</name>
<dbReference type="GO" id="GO:0005615">
    <property type="term" value="C:extracellular space"/>
    <property type="evidence" value="ECO:0007669"/>
    <property type="project" value="InterPro"/>
</dbReference>
<dbReference type="Proteomes" id="UP000008820">
    <property type="component" value="Chromosome 2"/>
</dbReference>
<dbReference type="OrthoDB" id="9998011at2759"/>
<dbReference type="InterPro" id="IPR011625">
    <property type="entry name" value="A2M_N_BRD"/>
</dbReference>
<dbReference type="SMART" id="SM01359">
    <property type="entry name" value="A2M_N_2"/>
    <property type="match status" value="1"/>
</dbReference>
<organism evidence="15 16">
    <name type="scientific">Aedes aegypti</name>
    <name type="common">Yellowfever mosquito</name>
    <name type="synonym">Culex aegypti</name>
    <dbReference type="NCBI Taxonomy" id="7159"/>
    <lineage>
        <taxon>Eukaryota</taxon>
        <taxon>Metazoa</taxon>
        <taxon>Ecdysozoa</taxon>
        <taxon>Arthropoda</taxon>
        <taxon>Hexapoda</taxon>
        <taxon>Insecta</taxon>
        <taxon>Pterygota</taxon>
        <taxon>Neoptera</taxon>
        <taxon>Endopterygota</taxon>
        <taxon>Diptera</taxon>
        <taxon>Nematocera</taxon>
        <taxon>Culicoidea</taxon>
        <taxon>Culicidae</taxon>
        <taxon>Culicinae</taxon>
        <taxon>Aedini</taxon>
        <taxon>Aedes</taxon>
        <taxon>Stegomyia</taxon>
    </lineage>
</organism>
<dbReference type="InterPro" id="IPR009048">
    <property type="entry name" value="A-macroglobulin_rcpt-bd"/>
</dbReference>
<dbReference type="PANTHER" id="PTHR11412">
    <property type="entry name" value="MACROGLOBULIN / COMPLEMENT"/>
    <property type="match status" value="1"/>
</dbReference>
<evidence type="ECO:0000256" key="1">
    <source>
        <dbReference type="ARBA" id="ARBA00010952"/>
    </source>
</evidence>
<dbReference type="InterPro" id="IPR050473">
    <property type="entry name" value="A2M/Complement_sys"/>
</dbReference>
<dbReference type="InterPro" id="IPR047565">
    <property type="entry name" value="Alpha-macroglob_thiol-ester_cl"/>
</dbReference>
<sequence>MCPLLIATLYFILQYTAPANSSEVGHYIILVPTVIHDHSKVSIGLSTVGYEENKQFQVILKKEQYDDKEGEVVNEKHRQSSDTRLVQFTVSSLDNEPYQFLIHDPDGSVQTTHVEVSKRPVFIFIQTDKPLYKPGDTVKFRVLVLNHLTRPIDSLKVINVQLKDSNSDLIRQWHYARLQKGVFQSQIDLANFVPLGNWTLKVSALNGIEETKTFNVAEYVLPLHEIHITASKQVQMNDEILKLIIDAKYTFGKPIIGYVTLAFNELNYPDMYEINGRAVISIPLSDIVDTDVGDDVYHLNVQVKIEEDESEQIYEASETIPIHKRSYKITLRKSSEYLLEEESIWCWLTITNPDGMPLTNRNVMTVKVTEMLGSRSNKHYSFQKEPDDEGVVSLKIDSSNTTDRLELEVTYEGETTKFEILHGSDNNNTRNDFIKASLLVQKPMLKHPVEVLVQSSFRMNLVIYYVISQGEILASGRISVNFKRTATFSYLATFPMVPEASLVVFTINDAMLWKDIVRFKVHELDNFVDIEISSNSAEPRAQIFLEVKSNPGSTIGLLAVDRSLLQLGTGNDITQQIVLEKLGKPKIDEDVELERLGFTVLTNAKSHFMASPLGSSPHLLTQRFGDDEELHLGQDMQADHGTRILRKNFPETWLWTEMIEVDDKGHVDITDIIPDTMTSWSISAFAINTNHGLGVVKNPVALTVLKPFFVTVNLPYSIVKTEQAVVEVFVHNYLNQAQHVTVRVQNAQKDFIHSDLEVSKTVFAPSNSVKTVTFALKPKRSGNLTVTILADCSLATDAIQRNLRVTPGGLQYFENSARFIEVQNSSMSFDPIKLVIPRTATYGSVSITFSVEGFLLGAALTNLDHIIRLPSGCGEQNMLNLVPSVIALEYMDNTDTLTYGIKAKAIDYLQKGYQNQLKYKLRDGSFSVFGQSDGRGSVFLTALVAKVFTFAKRHITIDNYVIEKAFNWLRERQLSDGRFVESGRIYYKELQSGVQDGTTLTAYTLIAFLEHKSLTQKYLSVVNKGTEYIAKTYRFDGNPYSLALIAYVLQLAGHPRKHYFFDKLVELSKINEDRTMRWWGSGSTSIETTAYVLLTYMSRGSYIDAKSIMRWMVSQRYDKGGYSNTQNTFVGLQALGKYSRVMSLSNQNYDVFVNYDSERQRLHMNSTTSLVGHKFNIPSDVRQVKVDVEGTGAGVFQIAHKYNNIAHDSVPRFKIEKTLFKIRSDGVANMTIQAIYRPKKDFEETNMVMIEVMFPNGYVVTNSQLKQLEKNNQIRRSETADGDTRLILYLDPMRPNNPVYVDVEAFRKSTVLNQAPGWIKVYDYYDPTREAIEYFDPISN</sequence>
<dbReference type="Gene3D" id="2.60.40.1930">
    <property type="match status" value="2"/>
</dbReference>
<keyword evidence="2" id="KW-0646">Protease inhibitor</keyword>
<dbReference type="GO" id="GO:0002376">
    <property type="term" value="P:immune system process"/>
    <property type="evidence" value="ECO:0007669"/>
    <property type="project" value="UniProtKB-KW"/>
</dbReference>
<reference evidence="15 16" key="1">
    <citation type="submission" date="2017-06" db="EMBL/GenBank/DDBJ databases">
        <title>Aedes aegypti genome working group (AGWG) sequencing and assembly.</title>
        <authorList>
            <consortium name="Aedes aegypti Genome Working Group (AGWG)"/>
            <person name="Matthews B.J."/>
        </authorList>
    </citation>
    <scope>NUCLEOTIDE SEQUENCE [LARGE SCALE GENOMIC DNA]</scope>
    <source>
        <strain evidence="15 16">LVP_AGWG</strain>
    </source>
</reference>
<dbReference type="InterPro" id="IPR049135">
    <property type="entry name" value="TEP1_CUB2"/>
</dbReference>
<dbReference type="InterPro" id="IPR013783">
    <property type="entry name" value="Ig-like_fold"/>
</dbReference>
<evidence type="ECO:0000256" key="3">
    <source>
        <dbReference type="ARBA" id="ARBA00022729"/>
    </source>
</evidence>
<dbReference type="InterPro" id="IPR001599">
    <property type="entry name" value="Macroglobln_a2"/>
</dbReference>
<evidence type="ECO:0000256" key="7">
    <source>
        <dbReference type="ARBA" id="ARBA00023157"/>
    </source>
</evidence>
<dbReference type="Pfam" id="PF17791">
    <property type="entry name" value="MG3"/>
    <property type="match status" value="1"/>
</dbReference>
<keyword evidence="16" id="KW-1185">Reference proteome</keyword>
<protein>
    <recommendedName>
        <fullName evidence="11">TEP1-F</fullName>
    </recommendedName>
</protein>
<evidence type="ECO:0000313" key="15">
    <source>
        <dbReference type="EnsemblMetazoa" id="AAEL001163-PA"/>
    </source>
</evidence>
<keyword evidence="4" id="KW-0391">Immunity</keyword>
<dbReference type="GO" id="GO:0004867">
    <property type="term" value="F:serine-type endopeptidase inhibitor activity"/>
    <property type="evidence" value="ECO:0007669"/>
    <property type="project" value="UniProtKB-KW"/>
</dbReference>
<dbReference type="SUPFAM" id="SSF81296">
    <property type="entry name" value="E set domains"/>
    <property type="match status" value="1"/>
</dbReference>
<dbReference type="InterPro" id="IPR041555">
    <property type="entry name" value="MG3"/>
</dbReference>
<evidence type="ECO:0000256" key="5">
    <source>
        <dbReference type="ARBA" id="ARBA00022900"/>
    </source>
</evidence>
<comment type="subunit">
    <text evidence="10">Heterodimer of a TEP1-N chain and an TEP1-C chain non-covalently linked. Forms a complex composed of TEP1-N and TEP1-C heterodimer, LRIM1 and APL1C; the interaction stabilizes TEP1-N and TEP1-C heterodimer, prevents its binding to tissues while circulating in the hemolymph and protects the thioester bond from hydrolysis. Mature TEP1 and to a lesser extent full-length TEP1 interact with SPCLIP1; the interaction is induced by microbial infection.</text>
</comment>
<keyword evidence="8" id="KW-0325">Glycoprotein</keyword>
<evidence type="ECO:0000256" key="8">
    <source>
        <dbReference type="ARBA" id="ARBA00023180"/>
    </source>
</evidence>
<proteinExistence type="inferred from homology"/>
<dbReference type="Pfam" id="PF01835">
    <property type="entry name" value="MG2"/>
    <property type="match status" value="1"/>
</dbReference>
<evidence type="ECO:0000259" key="12">
    <source>
        <dbReference type="SMART" id="SM01359"/>
    </source>
</evidence>
<dbReference type="SMART" id="SM01419">
    <property type="entry name" value="Thiol-ester_cl"/>
    <property type="match status" value="1"/>
</dbReference>
<gene>
    <name evidence="15" type="primary">5568826</name>
</gene>
<feature type="domain" description="Alpha-2-macroglobulin" evidence="13">
    <location>
        <begin position="652"/>
        <end position="744"/>
    </location>
</feature>
<dbReference type="InterPro" id="IPR036595">
    <property type="entry name" value="A-macroglobulin_rcpt-bd_sf"/>
</dbReference>
<dbReference type="Gene3D" id="2.20.130.20">
    <property type="match status" value="1"/>
</dbReference>
<dbReference type="Gene3D" id="1.50.10.20">
    <property type="match status" value="1"/>
</dbReference>
<dbReference type="Pfam" id="PF07703">
    <property type="entry name" value="A2M_BRD"/>
    <property type="match status" value="1"/>
</dbReference>
<dbReference type="Pfam" id="PF07678">
    <property type="entry name" value="TED_complement"/>
    <property type="match status" value="1"/>
</dbReference>
<dbReference type="InterPro" id="IPR014756">
    <property type="entry name" value="Ig_E-set"/>
</dbReference>
<evidence type="ECO:0000256" key="9">
    <source>
        <dbReference type="ARBA" id="ARBA00057615"/>
    </source>
</evidence>
<dbReference type="VEuPathDB" id="VectorBase:AAEL001163"/>